<dbReference type="Pfam" id="PF05226">
    <property type="entry name" value="CHASE2"/>
    <property type="match status" value="1"/>
</dbReference>
<gene>
    <name evidence="2" type="ORF">GRI41_06525</name>
</gene>
<dbReference type="Pfam" id="PF00211">
    <property type="entry name" value="Guanylate_cyc"/>
    <property type="match status" value="1"/>
</dbReference>
<feature type="domain" description="Guanylate cyclase" evidence="1">
    <location>
        <begin position="488"/>
        <end position="624"/>
    </location>
</feature>
<dbReference type="PROSITE" id="PS50125">
    <property type="entry name" value="GUANYLATE_CYCLASE_2"/>
    <property type="match status" value="1"/>
</dbReference>
<dbReference type="SMART" id="SM01080">
    <property type="entry name" value="CHASE2"/>
    <property type="match status" value="1"/>
</dbReference>
<dbReference type="SUPFAM" id="SSF55073">
    <property type="entry name" value="Nucleotide cyclase"/>
    <property type="match status" value="1"/>
</dbReference>
<dbReference type="InterPro" id="IPR050697">
    <property type="entry name" value="Adenylyl/Guanylyl_Cyclase_3/4"/>
</dbReference>
<comment type="caution">
    <text evidence="2">The sequence shown here is derived from an EMBL/GenBank/DDBJ whole genome shotgun (WGS) entry which is preliminary data.</text>
</comment>
<dbReference type="PANTHER" id="PTHR43081">
    <property type="entry name" value="ADENYLATE CYCLASE, TERMINAL-DIFFERENTIATION SPECIFIC-RELATED"/>
    <property type="match status" value="1"/>
</dbReference>
<dbReference type="CDD" id="cd07302">
    <property type="entry name" value="CHD"/>
    <property type="match status" value="1"/>
</dbReference>
<sequence>MRSGCTLRRVRGLSFLKAPVAVGLLIVLAVAAVHFARIPGFDRAGLMVFDAYQRAAPRVYQDAGVRIVDIDEESLERLGQWPWPRTEIARLTDTLNAAGALAIGFDMVFSEEDRTSPAKIAERFAGEGGNAALVATLSGLPSNDAVLAESFAAAPVVGGYFLLTEDRGRPLELPVGMAMLGTPPTLVEPDFRGSVQSLPQLQEAASGLGSLSINKGEDGVVRRAALLFHHRGELVPALSLETLRVAQQAGSILIKTSDGSGETRGAPGAMVSLRVGALEVPTTEAGELWSHFTAPEPGRTIPAWKALSPDITDEEKADLFGGKIIFIGASATGLRDVVATPASEREPGVMVHAQAAEQMLLGQFLEQPDWARGLEFALILLLGGALALALPKAGAIAGAAFGLAGTASVAGGSWLAFDQWRYLIDPTYPIAAMVLVYAVQTLLSFRQEEQQRAYIHDAFDRYLSPEMVRQIAASPEKLQLGGEEREMTVLFCDIRGFSKISEQYEPHEVINFLTGFLTPMCDIMLERKATVDKFIGDAILAFWNAPLDDPDQFRNGARSALQMVAALDQLNREMPQRDGQIWPDNVKIGIGMNSGLCCVGNMGSQQRLSYSLIGDTVNIASRFEGLTKQYGVEIMIGSALAAQLDGFALIELDRVKVVGRDAPDTVYALLGDEDFAASAAFKAVLPQHEQFLAAYRAQDWSAAKAILETANADYTALGLSDLTQIYRDRVTALAKGTLPPDWDGTFEATRK</sequence>
<organism evidence="2 3">
    <name type="scientific">Pontixanthobacter aquaemixtae</name>
    <dbReference type="NCBI Taxonomy" id="1958940"/>
    <lineage>
        <taxon>Bacteria</taxon>
        <taxon>Pseudomonadati</taxon>
        <taxon>Pseudomonadota</taxon>
        <taxon>Alphaproteobacteria</taxon>
        <taxon>Sphingomonadales</taxon>
        <taxon>Erythrobacteraceae</taxon>
        <taxon>Pontixanthobacter</taxon>
    </lineage>
</organism>
<proteinExistence type="predicted"/>
<dbReference type="EMBL" id="WTYX01000001">
    <property type="protein sequence ID" value="MXO90470.1"/>
    <property type="molecule type" value="Genomic_DNA"/>
</dbReference>
<dbReference type="InterPro" id="IPR007890">
    <property type="entry name" value="CHASE2"/>
</dbReference>
<name>A0A844ZTM1_9SPHN</name>
<dbReference type="Gene3D" id="3.30.70.1230">
    <property type="entry name" value="Nucleotide cyclase"/>
    <property type="match status" value="1"/>
</dbReference>
<dbReference type="AlphaFoldDB" id="A0A844ZTM1"/>
<keyword evidence="3" id="KW-1185">Reference proteome</keyword>
<dbReference type="InterPro" id="IPR029787">
    <property type="entry name" value="Nucleotide_cyclase"/>
</dbReference>
<accession>A0A844ZTM1</accession>
<reference evidence="2 3" key="1">
    <citation type="submission" date="2019-12" db="EMBL/GenBank/DDBJ databases">
        <title>Genomic-based taxomic classification of the family Erythrobacteraceae.</title>
        <authorList>
            <person name="Xu L."/>
        </authorList>
    </citation>
    <scope>NUCLEOTIDE SEQUENCE [LARGE SCALE GENOMIC DNA]</scope>
    <source>
        <strain evidence="2 3">KCTC 52763</strain>
    </source>
</reference>
<dbReference type="InterPro" id="IPR001054">
    <property type="entry name" value="A/G_cyclase"/>
</dbReference>
<dbReference type="GO" id="GO:0006171">
    <property type="term" value="P:cAMP biosynthetic process"/>
    <property type="evidence" value="ECO:0007669"/>
    <property type="project" value="TreeGrafter"/>
</dbReference>
<evidence type="ECO:0000313" key="2">
    <source>
        <dbReference type="EMBL" id="MXO90470.1"/>
    </source>
</evidence>
<protein>
    <submittedName>
        <fullName evidence="2">CHASE2 domain-containing protein</fullName>
    </submittedName>
</protein>
<dbReference type="SMART" id="SM00044">
    <property type="entry name" value="CYCc"/>
    <property type="match status" value="1"/>
</dbReference>
<dbReference type="Proteomes" id="UP000442714">
    <property type="component" value="Unassembled WGS sequence"/>
</dbReference>
<dbReference type="GO" id="GO:0004016">
    <property type="term" value="F:adenylate cyclase activity"/>
    <property type="evidence" value="ECO:0007669"/>
    <property type="project" value="UniProtKB-ARBA"/>
</dbReference>
<dbReference type="PANTHER" id="PTHR43081:SF1">
    <property type="entry name" value="ADENYLATE CYCLASE, TERMINAL-DIFFERENTIATION SPECIFIC"/>
    <property type="match status" value="1"/>
</dbReference>
<evidence type="ECO:0000313" key="3">
    <source>
        <dbReference type="Proteomes" id="UP000442714"/>
    </source>
</evidence>
<dbReference type="GO" id="GO:0035556">
    <property type="term" value="P:intracellular signal transduction"/>
    <property type="evidence" value="ECO:0007669"/>
    <property type="project" value="InterPro"/>
</dbReference>
<evidence type="ECO:0000259" key="1">
    <source>
        <dbReference type="PROSITE" id="PS50125"/>
    </source>
</evidence>